<feature type="repeat" description="PPR" evidence="2">
    <location>
        <begin position="431"/>
        <end position="465"/>
    </location>
</feature>
<feature type="repeat" description="PPR" evidence="2">
    <location>
        <begin position="400"/>
        <end position="430"/>
    </location>
</feature>
<feature type="repeat" description="PPR" evidence="2">
    <location>
        <begin position="501"/>
        <end position="531"/>
    </location>
</feature>
<reference evidence="3 4" key="1">
    <citation type="submission" date="2024-02" db="EMBL/GenBank/DDBJ databases">
        <authorList>
            <consortium name="ELIXIR-Norway"/>
            <consortium name="Elixir Norway"/>
        </authorList>
    </citation>
    <scope>NUCLEOTIDE SEQUENCE [LARGE SCALE GENOMIC DNA]</scope>
</reference>
<feature type="repeat" description="PPR" evidence="2">
    <location>
        <begin position="229"/>
        <end position="263"/>
    </location>
</feature>
<dbReference type="InterPro" id="IPR002885">
    <property type="entry name" value="PPR_rpt"/>
</dbReference>
<dbReference type="Gene3D" id="1.25.40.10">
    <property type="entry name" value="Tetratricopeptide repeat domain"/>
    <property type="match status" value="4"/>
</dbReference>
<proteinExistence type="predicted"/>
<sequence length="713" mass="79644">MCARILSHHRRQFPSIDCLPIYRSIGEVHVTTGSAPVCHSAALSSFYSSWSGGDLLAPTASAAAGQKERLWRKFFADPSQWWDGRLQKVNAKYPDFKHKKTHEVLWLDDRQKPLWVEAEMDAMALRLDRCLWNRSLARNVKAGRYEKAMEIFQQMQEQGMSPDKFTFLPVLNACASLRALEQGRHAHEQIVKSCCESNVFVGTSLVDMYAKCGSLEDAWRVFNKMPSRNVVSWNVMILGHVKCGQGHKALELFKQMQHEGVQPSCVTFTGVLNACASVVALEEGRHAHEQIILCGYDSNEFVQNSLIDMYAKCGSMEDAWRVFCKIPSPHVVSWNAMISGYVRCGQGQNALELFRKMQQEGVQPDGITYVGVLNACASVVALEEGRQAHEKIIQSGCELDVFVGNSLIDMYVKCGSMEDAWRVFNKMPSHDVVSWSAMLSGLVKHGQGQYALELFQQMQQEGVQPGPVTFVAVLNACASVLALEEGRHVHEQLIQHGCDSNIFVQSSLVNMYAKCGSMEDAWRVFYQMPSRNVVSWTAMLHGYAMHGLGNEALAHFEQMCQQGVKINDVTFVCLLSACSHAGLADEGLHYFDSMGSVYCISATLENYACIVDLLGRAGRLLEAEDFVNTMPFEPNVDVWKTLLGACKIHGHVQMGERIAKRVVDLDPADAASYVLLSNIYAAAGKWDLSVNVKQHRKESSMKKQPDRMWIGLD</sequence>
<keyword evidence="4" id="KW-1185">Reference proteome</keyword>
<evidence type="ECO:0000313" key="3">
    <source>
        <dbReference type="EMBL" id="CAK9189781.1"/>
    </source>
</evidence>
<dbReference type="NCBIfam" id="TIGR00756">
    <property type="entry name" value="PPR"/>
    <property type="match status" value="9"/>
</dbReference>
<dbReference type="Pfam" id="PF01535">
    <property type="entry name" value="PPR"/>
    <property type="match status" value="1"/>
</dbReference>
<feature type="repeat" description="PPR" evidence="2">
    <location>
        <begin position="330"/>
        <end position="364"/>
    </location>
</feature>
<dbReference type="PANTHER" id="PTHR24015:SF548">
    <property type="entry name" value="OS08G0340900 PROTEIN"/>
    <property type="match status" value="1"/>
</dbReference>
<protein>
    <recommendedName>
        <fullName evidence="5">Pentatricopeptide repeat-containing protein</fullName>
    </recommendedName>
</protein>
<organism evidence="3 4">
    <name type="scientific">Sphagnum troendelagicum</name>
    <dbReference type="NCBI Taxonomy" id="128251"/>
    <lineage>
        <taxon>Eukaryota</taxon>
        <taxon>Viridiplantae</taxon>
        <taxon>Streptophyta</taxon>
        <taxon>Embryophyta</taxon>
        <taxon>Bryophyta</taxon>
        <taxon>Sphagnophytina</taxon>
        <taxon>Sphagnopsida</taxon>
        <taxon>Sphagnales</taxon>
        <taxon>Sphagnaceae</taxon>
        <taxon>Sphagnum</taxon>
    </lineage>
</organism>
<feature type="repeat" description="PPR" evidence="2">
    <location>
        <begin position="198"/>
        <end position="228"/>
    </location>
</feature>
<keyword evidence="1" id="KW-0677">Repeat</keyword>
<evidence type="ECO:0000256" key="1">
    <source>
        <dbReference type="ARBA" id="ARBA00022737"/>
    </source>
</evidence>
<dbReference type="Pfam" id="PF13041">
    <property type="entry name" value="PPR_2"/>
    <property type="match status" value="5"/>
</dbReference>
<evidence type="ECO:0000256" key="2">
    <source>
        <dbReference type="PROSITE-ProRule" id="PRU00708"/>
    </source>
</evidence>
<dbReference type="EMBL" id="OZ019893">
    <property type="protein sequence ID" value="CAK9189781.1"/>
    <property type="molecule type" value="Genomic_DNA"/>
</dbReference>
<dbReference type="PROSITE" id="PS51375">
    <property type="entry name" value="PPR"/>
    <property type="match status" value="8"/>
</dbReference>
<evidence type="ECO:0000313" key="4">
    <source>
        <dbReference type="Proteomes" id="UP001497512"/>
    </source>
</evidence>
<gene>
    <name evidence="3" type="ORF">CSSPTR1EN2_LOCUS432</name>
</gene>
<name>A0ABP0T928_9BRYO</name>
<dbReference type="InterPro" id="IPR046960">
    <property type="entry name" value="PPR_At4g14850-like_plant"/>
</dbReference>
<dbReference type="Proteomes" id="UP001497512">
    <property type="component" value="Chromosome 1"/>
</dbReference>
<evidence type="ECO:0008006" key="5">
    <source>
        <dbReference type="Google" id="ProtNLM"/>
    </source>
</evidence>
<feature type="repeat" description="PPR" evidence="2">
    <location>
        <begin position="532"/>
        <end position="566"/>
    </location>
</feature>
<accession>A0ABP0T928</accession>
<dbReference type="InterPro" id="IPR046848">
    <property type="entry name" value="E_motif"/>
</dbReference>
<feature type="repeat" description="PPR" evidence="2">
    <location>
        <begin position="128"/>
        <end position="162"/>
    </location>
</feature>
<dbReference type="Pfam" id="PF20431">
    <property type="entry name" value="E_motif"/>
    <property type="match status" value="1"/>
</dbReference>
<dbReference type="InterPro" id="IPR011990">
    <property type="entry name" value="TPR-like_helical_dom_sf"/>
</dbReference>
<dbReference type="PANTHER" id="PTHR24015">
    <property type="entry name" value="OS07G0578800 PROTEIN-RELATED"/>
    <property type="match status" value="1"/>
</dbReference>